<keyword evidence="2" id="KW-1185">Reference proteome</keyword>
<reference evidence="1 2" key="1">
    <citation type="journal article" date="2018" name="Sci. Rep.">
        <title>Genomic signatures of local adaptation to the degree of environmental predictability in rotifers.</title>
        <authorList>
            <person name="Franch-Gras L."/>
            <person name="Hahn C."/>
            <person name="Garcia-Roger E.M."/>
            <person name="Carmona M.J."/>
            <person name="Serra M."/>
            <person name="Gomez A."/>
        </authorList>
    </citation>
    <scope>NUCLEOTIDE SEQUENCE [LARGE SCALE GENOMIC DNA]</scope>
    <source>
        <strain evidence="1">HYR1</strain>
    </source>
</reference>
<evidence type="ECO:0000313" key="1">
    <source>
        <dbReference type="EMBL" id="RNA18203.1"/>
    </source>
</evidence>
<gene>
    <name evidence="1" type="ORF">BpHYR1_050305</name>
</gene>
<dbReference type="EMBL" id="REGN01004295">
    <property type="protein sequence ID" value="RNA18203.1"/>
    <property type="molecule type" value="Genomic_DNA"/>
</dbReference>
<sequence length="60" mass="6781">MSSAIKWNKIVDINSFSVKLQILTFSKGHILSSLTRQCYTKAIHENCKPENNSSIRSKAI</sequence>
<accession>A0A3M7R3P2</accession>
<comment type="caution">
    <text evidence="1">The sequence shown here is derived from an EMBL/GenBank/DDBJ whole genome shotgun (WGS) entry which is preliminary data.</text>
</comment>
<proteinExistence type="predicted"/>
<evidence type="ECO:0000313" key="2">
    <source>
        <dbReference type="Proteomes" id="UP000276133"/>
    </source>
</evidence>
<organism evidence="1 2">
    <name type="scientific">Brachionus plicatilis</name>
    <name type="common">Marine rotifer</name>
    <name type="synonym">Brachionus muelleri</name>
    <dbReference type="NCBI Taxonomy" id="10195"/>
    <lineage>
        <taxon>Eukaryota</taxon>
        <taxon>Metazoa</taxon>
        <taxon>Spiralia</taxon>
        <taxon>Gnathifera</taxon>
        <taxon>Rotifera</taxon>
        <taxon>Eurotatoria</taxon>
        <taxon>Monogononta</taxon>
        <taxon>Pseudotrocha</taxon>
        <taxon>Ploima</taxon>
        <taxon>Brachionidae</taxon>
        <taxon>Brachionus</taxon>
    </lineage>
</organism>
<protein>
    <submittedName>
        <fullName evidence="1">Uncharacterized protein</fullName>
    </submittedName>
</protein>
<dbReference type="Proteomes" id="UP000276133">
    <property type="component" value="Unassembled WGS sequence"/>
</dbReference>
<name>A0A3M7R3P2_BRAPC</name>
<dbReference type="AlphaFoldDB" id="A0A3M7R3P2"/>